<dbReference type="InterPro" id="IPR044519">
    <property type="entry name" value="ARF_GAP_AGD6/7"/>
</dbReference>
<dbReference type="OrthoDB" id="983479at2759"/>
<evidence type="ECO:0000256" key="2">
    <source>
        <dbReference type="ARBA" id="ARBA00022723"/>
    </source>
</evidence>
<feature type="compositionally biased region" description="Gly residues" evidence="6">
    <location>
        <begin position="394"/>
        <end position="404"/>
    </location>
</feature>
<dbReference type="AlphaFoldDB" id="A0A1Y1HVG4"/>
<dbReference type="CDD" id="cd08830">
    <property type="entry name" value="ArfGap_ArfGap1"/>
    <property type="match status" value="1"/>
</dbReference>
<dbReference type="GO" id="GO:0016192">
    <property type="term" value="P:vesicle-mediated transport"/>
    <property type="evidence" value="ECO:0007669"/>
    <property type="project" value="InterPro"/>
</dbReference>
<feature type="region of interest" description="Disordered" evidence="6">
    <location>
        <begin position="161"/>
        <end position="209"/>
    </location>
</feature>
<dbReference type="Proteomes" id="UP000054558">
    <property type="component" value="Unassembled WGS sequence"/>
</dbReference>
<dbReference type="OMA" id="AWDLLMN"/>
<keyword evidence="3 5" id="KW-0863">Zinc-finger</keyword>
<feature type="compositionally biased region" description="Low complexity" evidence="6">
    <location>
        <begin position="429"/>
        <end position="442"/>
    </location>
</feature>
<feature type="region of interest" description="Disordered" evidence="6">
    <location>
        <begin position="377"/>
        <end position="512"/>
    </location>
</feature>
<gene>
    <name evidence="8" type="ORF">KFL_000670290</name>
</gene>
<accession>A0A1Y1HVG4</accession>
<dbReference type="SUPFAM" id="SSF57863">
    <property type="entry name" value="ArfGap/RecO-like zinc finger"/>
    <property type="match status" value="1"/>
</dbReference>
<dbReference type="PANTHER" id="PTHR47021:SF4">
    <property type="entry name" value="ADP-RIBOSYLATION FACTOR GTPASE-ACTIVATING PROTEIN AGD6-RELATED"/>
    <property type="match status" value="1"/>
</dbReference>
<dbReference type="PROSITE" id="PS50115">
    <property type="entry name" value="ARFGAP"/>
    <property type="match status" value="1"/>
</dbReference>
<sequence length="512" mass="53575">MASPAAAAKLRELQSKNDNKVCVDCSTRNPQWASVSYGIFMCLECSGKHRGLGVHISFVRSVSMDSWSDLQLRKMDAGGNDALNSFLAQYGISKETDIKLKYNTRAAEVYRGKIQALSEGRSWTAPPVVKEVLGASVATGRSAGSGGFSASNGVGGFGSSNDWDSWGDDSGRANAGSVRRNQSAENLSSSHGSFSSSRASSQPDLNRSSGDYTQAQLLASAATKESFFARKQHENASRPEGLPPNQGGKYVGFGSGGSKPPPRPAASNKVLDDTLSMMTQGWQTLSLTATQAATAAAASTRDLSAKVKEGGYDKKVTETATVLAARGAEVGQKGWTALQGLLATAATTVQQYTGDSKKGPFESSPYAGSGGGGGSKYGGFGSDSDGGYQAFGNGDSGAKGFGGFGEEKPPLMGGKREEWDDWGTSQREAPSAYAGGNAYGSAIEQKPASRRGSGPSSGAAQRPTANNDSWSGWGAENDDSEVQYNAAREKKEEKGWDDWGEKETEWTGGGFR</sequence>
<keyword evidence="1" id="KW-0343">GTPase activation</keyword>
<feature type="compositionally biased region" description="Basic and acidic residues" evidence="6">
    <location>
        <begin position="405"/>
        <end position="418"/>
    </location>
</feature>
<evidence type="ECO:0000256" key="5">
    <source>
        <dbReference type="PROSITE-ProRule" id="PRU00288"/>
    </source>
</evidence>
<dbReference type="InterPro" id="IPR038508">
    <property type="entry name" value="ArfGAP_dom_sf"/>
</dbReference>
<keyword evidence="9" id="KW-1185">Reference proteome</keyword>
<dbReference type="EMBL" id="DF237016">
    <property type="protein sequence ID" value="GAQ80971.1"/>
    <property type="molecule type" value="Genomic_DNA"/>
</dbReference>
<feature type="region of interest" description="Disordered" evidence="6">
    <location>
        <begin position="232"/>
        <end position="267"/>
    </location>
</feature>
<name>A0A1Y1HVG4_KLENI</name>
<dbReference type="InterPro" id="IPR037278">
    <property type="entry name" value="ARFGAP/RecO"/>
</dbReference>
<dbReference type="Pfam" id="PF01412">
    <property type="entry name" value="ArfGap"/>
    <property type="match status" value="1"/>
</dbReference>
<keyword evidence="2" id="KW-0479">Metal-binding</keyword>
<evidence type="ECO:0000256" key="4">
    <source>
        <dbReference type="ARBA" id="ARBA00022833"/>
    </source>
</evidence>
<feature type="compositionally biased region" description="Low complexity" evidence="6">
    <location>
        <begin position="382"/>
        <end position="393"/>
    </location>
</feature>
<feature type="compositionally biased region" description="Low complexity" evidence="6">
    <location>
        <begin position="188"/>
        <end position="201"/>
    </location>
</feature>
<feature type="domain" description="Arf-GAP" evidence="7">
    <location>
        <begin position="7"/>
        <end position="123"/>
    </location>
</feature>
<evidence type="ECO:0000256" key="3">
    <source>
        <dbReference type="ARBA" id="ARBA00022771"/>
    </source>
</evidence>
<feature type="compositionally biased region" description="Low complexity" evidence="6">
    <location>
        <begin position="450"/>
        <end position="463"/>
    </location>
</feature>
<dbReference type="STRING" id="105231.A0A1Y1HVG4"/>
<proteinExistence type="predicted"/>
<dbReference type="PANTHER" id="PTHR47021">
    <property type="entry name" value="ADP-RIBOSYLATION FACTOR GTPASE-ACTIVATING PROTEIN AGD6-RELATED"/>
    <property type="match status" value="1"/>
</dbReference>
<dbReference type="Gene3D" id="1.10.220.150">
    <property type="entry name" value="Arf GTPase activating protein"/>
    <property type="match status" value="1"/>
</dbReference>
<dbReference type="GO" id="GO:0008270">
    <property type="term" value="F:zinc ion binding"/>
    <property type="evidence" value="ECO:0007669"/>
    <property type="project" value="UniProtKB-KW"/>
</dbReference>
<dbReference type="GO" id="GO:0005096">
    <property type="term" value="F:GTPase activator activity"/>
    <property type="evidence" value="ECO:0007669"/>
    <property type="project" value="UniProtKB-KW"/>
</dbReference>
<dbReference type="PRINTS" id="PR00405">
    <property type="entry name" value="REVINTRACTNG"/>
</dbReference>
<dbReference type="FunFam" id="1.10.220.150:FF:000014">
    <property type="entry name" value="ADP-ribosylation factor GTPase-activating protein"/>
    <property type="match status" value="1"/>
</dbReference>
<protein>
    <submittedName>
        <fullName evidence="8">GTPase-activating protein</fullName>
    </submittedName>
</protein>
<dbReference type="InterPro" id="IPR001164">
    <property type="entry name" value="ArfGAP_dom"/>
</dbReference>
<evidence type="ECO:0000259" key="7">
    <source>
        <dbReference type="PROSITE" id="PS50115"/>
    </source>
</evidence>
<organism evidence="8 9">
    <name type="scientific">Klebsormidium nitens</name>
    <name type="common">Green alga</name>
    <name type="synonym">Ulothrix nitens</name>
    <dbReference type="NCBI Taxonomy" id="105231"/>
    <lineage>
        <taxon>Eukaryota</taxon>
        <taxon>Viridiplantae</taxon>
        <taxon>Streptophyta</taxon>
        <taxon>Klebsormidiophyceae</taxon>
        <taxon>Klebsormidiales</taxon>
        <taxon>Klebsormidiaceae</taxon>
        <taxon>Klebsormidium</taxon>
    </lineage>
</organism>
<evidence type="ECO:0000256" key="6">
    <source>
        <dbReference type="SAM" id="MobiDB-lite"/>
    </source>
</evidence>
<evidence type="ECO:0000313" key="9">
    <source>
        <dbReference type="Proteomes" id="UP000054558"/>
    </source>
</evidence>
<keyword evidence="4" id="KW-0862">Zinc</keyword>
<evidence type="ECO:0000256" key="1">
    <source>
        <dbReference type="ARBA" id="ARBA00022468"/>
    </source>
</evidence>
<dbReference type="SMART" id="SM00105">
    <property type="entry name" value="ArfGap"/>
    <property type="match status" value="1"/>
</dbReference>
<evidence type="ECO:0000313" key="8">
    <source>
        <dbReference type="EMBL" id="GAQ80971.1"/>
    </source>
</evidence>
<feature type="compositionally biased region" description="Basic and acidic residues" evidence="6">
    <location>
        <begin position="487"/>
        <end position="505"/>
    </location>
</feature>
<reference evidence="8 9" key="1">
    <citation type="journal article" date="2014" name="Nat. Commun.">
        <title>Klebsormidium flaccidum genome reveals primary factors for plant terrestrial adaptation.</title>
        <authorList>
            <person name="Hori K."/>
            <person name="Maruyama F."/>
            <person name="Fujisawa T."/>
            <person name="Togashi T."/>
            <person name="Yamamoto N."/>
            <person name="Seo M."/>
            <person name="Sato S."/>
            <person name="Yamada T."/>
            <person name="Mori H."/>
            <person name="Tajima N."/>
            <person name="Moriyama T."/>
            <person name="Ikeuchi M."/>
            <person name="Watanabe M."/>
            <person name="Wada H."/>
            <person name="Kobayashi K."/>
            <person name="Saito M."/>
            <person name="Masuda T."/>
            <person name="Sasaki-Sekimoto Y."/>
            <person name="Mashiguchi K."/>
            <person name="Awai K."/>
            <person name="Shimojima M."/>
            <person name="Masuda S."/>
            <person name="Iwai M."/>
            <person name="Nobusawa T."/>
            <person name="Narise T."/>
            <person name="Kondo S."/>
            <person name="Saito H."/>
            <person name="Sato R."/>
            <person name="Murakawa M."/>
            <person name="Ihara Y."/>
            <person name="Oshima-Yamada Y."/>
            <person name="Ohtaka K."/>
            <person name="Satoh M."/>
            <person name="Sonobe K."/>
            <person name="Ishii M."/>
            <person name="Ohtani R."/>
            <person name="Kanamori-Sato M."/>
            <person name="Honoki R."/>
            <person name="Miyazaki D."/>
            <person name="Mochizuki H."/>
            <person name="Umetsu J."/>
            <person name="Higashi K."/>
            <person name="Shibata D."/>
            <person name="Kamiya Y."/>
            <person name="Sato N."/>
            <person name="Nakamura Y."/>
            <person name="Tabata S."/>
            <person name="Ida S."/>
            <person name="Kurokawa K."/>
            <person name="Ohta H."/>
        </authorList>
    </citation>
    <scope>NUCLEOTIDE SEQUENCE [LARGE SCALE GENOMIC DNA]</scope>
    <source>
        <strain evidence="8 9">NIES-2285</strain>
    </source>
</reference>